<dbReference type="PANTHER" id="PTHR30632:SF11">
    <property type="entry name" value="BLR4797 PROTEIN"/>
    <property type="match status" value="1"/>
</dbReference>
<dbReference type="PROSITE" id="PS51257">
    <property type="entry name" value="PROKAR_LIPOPROTEIN"/>
    <property type="match status" value="1"/>
</dbReference>
<dbReference type="GO" id="GO:0030973">
    <property type="term" value="F:molybdate ion binding"/>
    <property type="evidence" value="ECO:0007669"/>
    <property type="project" value="TreeGrafter"/>
</dbReference>
<dbReference type="Proteomes" id="UP000077752">
    <property type="component" value="Unassembled WGS sequence"/>
</dbReference>
<dbReference type="EMBL" id="LUCV01000042">
    <property type="protein sequence ID" value="OAI86077.1"/>
    <property type="molecule type" value="Genomic_DNA"/>
</dbReference>
<organism evidence="2 3">
    <name type="scientific">Pseudomonas putida</name>
    <name type="common">Arthrobacter siderocapsulatus</name>
    <dbReference type="NCBI Taxonomy" id="303"/>
    <lineage>
        <taxon>Bacteria</taxon>
        <taxon>Pseudomonadati</taxon>
        <taxon>Pseudomonadota</taxon>
        <taxon>Gammaproteobacteria</taxon>
        <taxon>Pseudomonadales</taxon>
        <taxon>Pseudomonadaceae</taxon>
        <taxon>Pseudomonas</taxon>
    </lineage>
</organism>
<reference evidence="2 3" key="1">
    <citation type="submission" date="2016-03" db="EMBL/GenBank/DDBJ databases">
        <title>Draft Genome Assembly of Pseudomonas putida strain CBF10-2.</title>
        <authorList>
            <person name="Iyer R.S."/>
            <person name="Damania A."/>
        </authorList>
    </citation>
    <scope>NUCLEOTIDE SEQUENCE [LARGE SCALE GENOMIC DNA]</scope>
    <source>
        <strain evidence="2 3">CBF10-2</strain>
    </source>
</reference>
<dbReference type="RefSeq" id="WP_064304342.1">
    <property type="nucleotide sequence ID" value="NZ_LUCV01000042.1"/>
</dbReference>
<dbReference type="AlphaFoldDB" id="A0A177SC85"/>
<evidence type="ECO:0000313" key="3">
    <source>
        <dbReference type="Proteomes" id="UP000077752"/>
    </source>
</evidence>
<feature type="signal peptide" evidence="1">
    <location>
        <begin position="1"/>
        <end position="22"/>
    </location>
</feature>
<accession>A0A177SC85</accession>
<proteinExistence type="predicted"/>
<dbReference type="PANTHER" id="PTHR30632">
    <property type="entry name" value="MOLYBDATE-BINDING PERIPLASMIC PROTEIN"/>
    <property type="match status" value="1"/>
</dbReference>
<comment type="caution">
    <text evidence="2">The sequence shown here is derived from an EMBL/GenBank/DDBJ whole genome shotgun (WGS) entry which is preliminary data.</text>
</comment>
<sequence length="264" mass="27566">MLRMLSCTALLMTTLACSAADAAQADEHTLTVLSSGGIMGAIREAAPAYEKKFGVRLNVLAAPSMGETPQAVPNRLARGEPADVVLMVGSALDDLIAHGQAEQASRVDLGKSFIAMAVRKGAPKPDISTMQGLRSVLLQSSSVAYSDSASGVYLSRTLFPRMQLGAGFQAKAHMIPAEPVGAVVARGQAQVGFQQLSELKPVPGIDIVGLIPEQAQKMTLYSGAIVSKTQHHAEAQALLDYLASPEADAAIEDSGLKPLPHQPS</sequence>
<dbReference type="Pfam" id="PF13531">
    <property type="entry name" value="SBP_bac_11"/>
    <property type="match status" value="1"/>
</dbReference>
<keyword evidence="1" id="KW-0732">Signal</keyword>
<dbReference type="SUPFAM" id="SSF53850">
    <property type="entry name" value="Periplasmic binding protein-like II"/>
    <property type="match status" value="1"/>
</dbReference>
<gene>
    <name evidence="2" type="ORF">AYO28_25595</name>
</gene>
<name>A0A177SC85_PSEPU</name>
<dbReference type="InterPro" id="IPR050682">
    <property type="entry name" value="ModA/WtpA"/>
</dbReference>
<feature type="chain" id="PRO_5008073417" evidence="1">
    <location>
        <begin position="23"/>
        <end position="264"/>
    </location>
</feature>
<evidence type="ECO:0000256" key="1">
    <source>
        <dbReference type="SAM" id="SignalP"/>
    </source>
</evidence>
<dbReference type="GO" id="GO:0015689">
    <property type="term" value="P:molybdate ion transport"/>
    <property type="evidence" value="ECO:0007669"/>
    <property type="project" value="TreeGrafter"/>
</dbReference>
<protein>
    <submittedName>
        <fullName evidence="2">ABC transporter substrate-binding protein</fullName>
    </submittedName>
</protein>
<dbReference type="Gene3D" id="3.40.190.10">
    <property type="entry name" value="Periplasmic binding protein-like II"/>
    <property type="match status" value="2"/>
</dbReference>
<evidence type="ECO:0000313" key="2">
    <source>
        <dbReference type="EMBL" id="OAI86077.1"/>
    </source>
</evidence>